<dbReference type="EMBL" id="JAYXUG010000013">
    <property type="protein sequence ID" value="MEC6833021.1"/>
    <property type="molecule type" value="Genomic_DNA"/>
</dbReference>
<feature type="compositionally biased region" description="Polar residues" evidence="1">
    <location>
        <begin position="160"/>
        <end position="181"/>
    </location>
</feature>
<evidence type="ECO:0000313" key="2">
    <source>
        <dbReference type="EMBL" id="MEC6833021.1"/>
    </source>
</evidence>
<dbReference type="RefSeq" id="WP_327775321.1">
    <property type="nucleotide sequence ID" value="NZ_JAYXUG010000013.1"/>
</dbReference>
<gene>
    <name evidence="2" type="ORF">VXS06_14735</name>
</gene>
<evidence type="ECO:0000313" key="3">
    <source>
        <dbReference type="Proteomes" id="UP001306119"/>
    </source>
</evidence>
<evidence type="ECO:0000256" key="1">
    <source>
        <dbReference type="SAM" id="MobiDB-lite"/>
    </source>
</evidence>
<accession>A0ABU6LDM0</accession>
<keyword evidence="3" id="KW-1185">Reference proteome</keyword>
<reference evidence="2 3" key="1">
    <citation type="submission" date="2024-01" db="EMBL/GenBank/DDBJ databases">
        <title>Active colonisers of the gastrointestinal tract of Atlantic salmon farmed in a warm water region.</title>
        <authorList>
            <person name="Bowman J.P."/>
        </authorList>
    </citation>
    <scope>NUCLEOTIDE SEQUENCE [LARGE SCALE GENOMIC DNA]</scope>
    <source>
        <strain evidence="2 3">S3MW1</strain>
    </source>
</reference>
<feature type="compositionally biased region" description="Acidic residues" evidence="1">
    <location>
        <begin position="435"/>
        <end position="450"/>
    </location>
</feature>
<protein>
    <recommendedName>
        <fullName evidence="4">Terminase</fullName>
    </recommendedName>
</protein>
<sequence>MAKIDYGEHQAQYDKQSEINPNLSIRQYCEDNSLNYNTARRYIRNAVKGNTVKKGKQLAEIKRNSPVSRGRNWRVIYFTYLNDAIENPSLTVAQYSAINDLPPASVRREFAKLKRDGEFNDHCERLALAQIAHEGEKERARANAKILKDKHKIKSHSKRATTPNDTPDQSVINDHGSAQSRSPERDVLGRFLSGNRFSMVHGGYAKIINLDQDIIDTVIQIDPLNLANEIIAARAHYLNLQRFLSIERLAIEERYDNDDPIKGFDGEPVSITKALGDLEYSAAGKLRAAEASIAALSATAAKIQCDVAKIQLKDHETSVHNTTTELEILNSIMLEAENKEWSALQTAKTCEKYGIQVPLTIIEEMKREIATYEPPVSDDGLTDDELDAICNEYQEKQSKYVNKEIPARRERLQKMIEEQEAKENDRGEPDSNPPEQDDDDELFPFDDVDNFDVLGGE</sequence>
<feature type="compositionally biased region" description="Basic and acidic residues" evidence="1">
    <location>
        <begin position="410"/>
        <end position="429"/>
    </location>
</feature>
<feature type="region of interest" description="Disordered" evidence="1">
    <location>
        <begin position="146"/>
        <end position="185"/>
    </location>
</feature>
<proteinExistence type="predicted"/>
<dbReference type="Proteomes" id="UP001306119">
    <property type="component" value="Unassembled WGS sequence"/>
</dbReference>
<feature type="compositionally biased region" description="Basic residues" evidence="1">
    <location>
        <begin position="148"/>
        <end position="159"/>
    </location>
</feature>
<comment type="caution">
    <text evidence="2">The sequence shown here is derived from an EMBL/GenBank/DDBJ whole genome shotgun (WGS) entry which is preliminary data.</text>
</comment>
<evidence type="ECO:0008006" key="4">
    <source>
        <dbReference type="Google" id="ProtNLM"/>
    </source>
</evidence>
<organism evidence="2 3">
    <name type="scientific">Photobacterium toruni</name>
    <dbReference type="NCBI Taxonomy" id="1935446"/>
    <lineage>
        <taxon>Bacteria</taxon>
        <taxon>Pseudomonadati</taxon>
        <taxon>Pseudomonadota</taxon>
        <taxon>Gammaproteobacteria</taxon>
        <taxon>Vibrionales</taxon>
        <taxon>Vibrionaceae</taxon>
        <taxon>Photobacterium</taxon>
    </lineage>
</organism>
<feature type="region of interest" description="Disordered" evidence="1">
    <location>
        <begin position="410"/>
        <end position="457"/>
    </location>
</feature>
<name>A0ABU6LDM0_9GAMM</name>